<proteinExistence type="predicted"/>
<evidence type="ECO:0000313" key="1">
    <source>
        <dbReference type="EMBL" id="AZA17283.1"/>
    </source>
</evidence>
<reference evidence="1 2" key="1">
    <citation type="submission" date="2018-09" db="EMBL/GenBank/DDBJ databases">
        <authorList>
            <person name="Somerville V."/>
        </authorList>
    </citation>
    <scope>NUCLEOTIDE SEQUENCE [LARGE SCALE GENOMIC DNA]</scope>
</reference>
<organism evidence="1 2">
    <name type="scientific">Lactobacillus phage ViSo-2018a</name>
    <dbReference type="NCBI Taxonomy" id="2267607"/>
    <lineage>
        <taxon>Viruses</taxon>
        <taxon>Duplodnaviria</taxon>
        <taxon>Heunggongvirae</taxon>
        <taxon>Uroviricota</taxon>
        <taxon>Caudoviricetes</taxon>
        <taxon>Tybeckvirinae</taxon>
        <taxon>Lidleunavirus</taxon>
        <taxon>Lidleunavirus ViSo2018a</taxon>
    </lineage>
</organism>
<accession>A0A3G6JH83</accession>
<name>A0A3G6JH83_9CAUD</name>
<dbReference type="EMBL" id="CP031026">
    <property type="protein sequence ID" value="AZA17283.1"/>
    <property type="molecule type" value="Genomic_DNA"/>
</dbReference>
<protein>
    <submittedName>
        <fullName evidence="1">Uncharacterized protein</fullName>
    </submittedName>
</protein>
<evidence type="ECO:0000313" key="2">
    <source>
        <dbReference type="Proteomes" id="UP000274035"/>
    </source>
</evidence>
<keyword evidence="2" id="KW-1185">Reference proteome</keyword>
<sequence length="260" mass="31259">MVSNMDFDNYFDGDYATNEEENKLVEGFSYENTLKLVETLNKSDQLKLALYLLENSIQDLSEEKWLSLIVYLKHRKGIKSNDKIEQQRLDDTFSRVIVSTDYEGYTPREWVVDFLNVYFDWSSNELDYLQPTTVFLSDIWQDLIKHIMVKTGWNELKAKRTVRQDYFKKYLFHYGTYSKKMIFKDEELHRDWLTRAAILARRKNISRKNAKKLLFERDPEDYKRSNAKTIRVVVENLPTLRKDWQMVTPDFVLSVKNRKR</sequence>
<dbReference type="Proteomes" id="UP000274035">
    <property type="component" value="Segment"/>
</dbReference>
<gene>
    <name evidence="1" type="ORF">DQL93_0520</name>
</gene>